<dbReference type="SMART" id="SM00257">
    <property type="entry name" value="LysM"/>
    <property type="match status" value="1"/>
</dbReference>
<dbReference type="InterPro" id="IPR018392">
    <property type="entry name" value="LysM"/>
</dbReference>
<dbReference type="InterPro" id="IPR036779">
    <property type="entry name" value="LysM_dom_sf"/>
</dbReference>
<dbReference type="Gene3D" id="3.10.350.10">
    <property type="entry name" value="LysM domain"/>
    <property type="match status" value="1"/>
</dbReference>
<dbReference type="InterPro" id="IPR019734">
    <property type="entry name" value="TPR_rpt"/>
</dbReference>
<protein>
    <submittedName>
        <fullName evidence="3">LysM domain-containing protein</fullName>
    </submittedName>
</protein>
<dbReference type="PROSITE" id="PS51257">
    <property type="entry name" value="PROKAR_LIPOPROTEIN"/>
    <property type="match status" value="1"/>
</dbReference>
<dbReference type="Pfam" id="PF01476">
    <property type="entry name" value="LysM"/>
    <property type="match status" value="1"/>
</dbReference>
<dbReference type="PROSITE" id="PS50005">
    <property type="entry name" value="TPR"/>
    <property type="match status" value="2"/>
</dbReference>
<feature type="domain" description="LysM" evidence="2">
    <location>
        <begin position="112"/>
        <end position="159"/>
    </location>
</feature>
<gene>
    <name evidence="3" type="ORF">SAMN05216402_1838</name>
</gene>
<keyword evidence="1" id="KW-0802">TPR repeat</keyword>
<feature type="repeat" description="TPR" evidence="1">
    <location>
        <begin position="274"/>
        <end position="307"/>
    </location>
</feature>
<dbReference type="CDD" id="cd00118">
    <property type="entry name" value="LysM"/>
    <property type="match status" value="1"/>
</dbReference>
<evidence type="ECO:0000313" key="3">
    <source>
        <dbReference type="EMBL" id="SDQ68286.1"/>
    </source>
</evidence>
<dbReference type="Gene3D" id="1.25.40.10">
    <property type="entry name" value="Tetratricopeptide repeat domain"/>
    <property type="match status" value="2"/>
</dbReference>
<comment type="caution">
    <text evidence="3">The sequence shown here is derived from an EMBL/GenBank/DDBJ whole genome shotgun (WGS) entry which is preliminary data.</text>
</comment>
<dbReference type="InterPro" id="IPR011990">
    <property type="entry name" value="TPR-like_helical_dom_sf"/>
</dbReference>
<dbReference type="SUPFAM" id="SSF48452">
    <property type="entry name" value="TPR-like"/>
    <property type="match status" value="1"/>
</dbReference>
<proteinExistence type="predicted"/>
<evidence type="ECO:0000256" key="1">
    <source>
        <dbReference type="PROSITE-ProRule" id="PRU00339"/>
    </source>
</evidence>
<keyword evidence="4" id="KW-1185">Reference proteome</keyword>
<name>A0ABY0TE32_9PROT</name>
<dbReference type="SUPFAM" id="SSF54106">
    <property type="entry name" value="LysM domain"/>
    <property type="match status" value="1"/>
</dbReference>
<organism evidence="3 4">
    <name type="scientific">Nitrosospira multiformis</name>
    <dbReference type="NCBI Taxonomy" id="1231"/>
    <lineage>
        <taxon>Bacteria</taxon>
        <taxon>Pseudomonadati</taxon>
        <taxon>Pseudomonadota</taxon>
        <taxon>Betaproteobacteria</taxon>
        <taxon>Nitrosomonadales</taxon>
        <taxon>Nitrosomonadaceae</taxon>
        <taxon>Nitrosospira</taxon>
    </lineage>
</organism>
<dbReference type="Proteomes" id="UP000183471">
    <property type="component" value="Unassembled WGS sequence"/>
</dbReference>
<reference evidence="3 4" key="1">
    <citation type="submission" date="2016-10" db="EMBL/GenBank/DDBJ databases">
        <authorList>
            <person name="Varghese N."/>
            <person name="Submissions S."/>
        </authorList>
    </citation>
    <scope>NUCLEOTIDE SEQUENCE [LARGE SCALE GENOMIC DNA]</scope>
    <source>
        <strain evidence="3 4">Nl1</strain>
    </source>
</reference>
<evidence type="ECO:0000259" key="2">
    <source>
        <dbReference type="PROSITE" id="PS51782"/>
    </source>
</evidence>
<dbReference type="EMBL" id="FNKY01000001">
    <property type="protein sequence ID" value="SDQ68286.1"/>
    <property type="molecule type" value="Genomic_DNA"/>
</dbReference>
<accession>A0ABY0TE32</accession>
<dbReference type="RefSeq" id="WP_081346696.1">
    <property type="nucleotide sequence ID" value="NZ_FNKY01000001.1"/>
</dbReference>
<evidence type="ECO:0000313" key="4">
    <source>
        <dbReference type="Proteomes" id="UP000183471"/>
    </source>
</evidence>
<dbReference type="SMART" id="SM00028">
    <property type="entry name" value="TPR"/>
    <property type="match status" value="3"/>
</dbReference>
<feature type="repeat" description="TPR" evidence="1">
    <location>
        <begin position="322"/>
        <end position="355"/>
    </location>
</feature>
<sequence length="379" mass="41356">MSMERAGMGRLGIYGCILLIAGLGGCALAPAPKPAPLPPEPEPVPVPVVVVPQGTAKELFKAGVDALQHGDGAKAKPLLQQVLVLEPNHKNASSLLLQIDANPVEMLGKEYFPYKVQPGDTLSLIAKRFLGDHFKFYILAKYNEITLSDNLEAGRSIKIPGKKPPPGKATAAIPVEHPVTPDVSNLRLAEAKKLYSDGRFAESISTLEHIQTEGGGNAELSDFLITVYVAYAKKLTSSGQFAEANKLLSKALIAYPGNERLRKTSDQIDVHRNAEQAYEEGNQWQNNGQLTNAYAAYAKTLKLEPEHAGAKAALAKIRPQVVEAYYADSVRARRRQNFTEAISSLDKLLEIDPNHELAKSNRNEIKAILDREQLGQQRK</sequence>
<dbReference type="PROSITE" id="PS51782">
    <property type="entry name" value="LYSM"/>
    <property type="match status" value="1"/>
</dbReference>